<reference evidence="7 8" key="1">
    <citation type="submission" date="2018-08" db="EMBL/GenBank/DDBJ databases">
        <title>Genome sequencing of X. nasturtii WHRI 8984.</title>
        <authorList>
            <person name="Studholme D.J."/>
            <person name="Mchugh J."/>
            <person name="Vicente J."/>
        </authorList>
    </citation>
    <scope>NUCLEOTIDE SEQUENCE [LARGE SCALE GENOMIC DNA]</scope>
    <source>
        <strain evidence="7 8">WHRI 8984</strain>
    </source>
</reference>
<dbReference type="RefSeq" id="WP_116906681.1">
    <property type="nucleotide sequence ID" value="NZ_JAMBDW010000047.1"/>
</dbReference>
<comment type="caution">
    <text evidence="7">The sequence shown here is derived from an EMBL/GenBank/DDBJ whole genome shotgun (WGS) entry which is preliminary data.</text>
</comment>
<gene>
    <name evidence="7" type="ORF">DZD52_18315</name>
</gene>
<keyword evidence="2" id="KW-0472">Membrane</keyword>
<name>A0A3E1KEU4_9XANT</name>
<sequence>MLVGLLAATLAGCDAGDSPPAAPAPTTSPQPATTASGRDRPPHIATDASVTGPLPRAPNPAPPDAAPAMPPDAVAWHCGERVVTTRLDPATDAVHLTLDGRTLTLLGTQAASGTRLADAHGNQFREHAGAATLSLAGGDAVKCVHEAATTIG</sequence>
<evidence type="ECO:0000259" key="6">
    <source>
        <dbReference type="Pfam" id="PF09864"/>
    </source>
</evidence>
<evidence type="ECO:0000256" key="5">
    <source>
        <dbReference type="SAM" id="MobiDB-lite"/>
    </source>
</evidence>
<evidence type="ECO:0000256" key="3">
    <source>
        <dbReference type="ARBA" id="ARBA00023139"/>
    </source>
</evidence>
<accession>A0A3E1KEU4</accession>
<dbReference type="OrthoDB" id="5348860at2"/>
<evidence type="ECO:0000256" key="4">
    <source>
        <dbReference type="ARBA" id="ARBA00023288"/>
    </source>
</evidence>
<dbReference type="Gene3D" id="2.40.128.200">
    <property type="match status" value="1"/>
</dbReference>
<feature type="region of interest" description="Disordered" evidence="5">
    <location>
        <begin position="12"/>
        <end position="73"/>
    </location>
</feature>
<keyword evidence="3" id="KW-0564">Palmitate</keyword>
<dbReference type="InterPro" id="IPR036328">
    <property type="entry name" value="MliC_sf"/>
</dbReference>
<protein>
    <recommendedName>
        <fullName evidence="6">C-type lysozyme inhibitor domain-containing protein</fullName>
    </recommendedName>
</protein>
<keyword evidence="4" id="KW-0449">Lipoprotein</keyword>
<evidence type="ECO:0000313" key="7">
    <source>
        <dbReference type="EMBL" id="RFF37126.1"/>
    </source>
</evidence>
<evidence type="ECO:0000313" key="8">
    <source>
        <dbReference type="Proteomes" id="UP000259570"/>
    </source>
</evidence>
<dbReference type="SUPFAM" id="SSF141488">
    <property type="entry name" value="YdhA-like"/>
    <property type="match status" value="1"/>
</dbReference>
<keyword evidence="1" id="KW-0732">Signal</keyword>
<evidence type="ECO:0000256" key="1">
    <source>
        <dbReference type="ARBA" id="ARBA00022729"/>
    </source>
</evidence>
<dbReference type="AlphaFoldDB" id="A0A3E1KEU4"/>
<dbReference type="InterPro" id="IPR018660">
    <property type="entry name" value="MliC"/>
</dbReference>
<dbReference type="Proteomes" id="UP000259570">
    <property type="component" value="Unassembled WGS sequence"/>
</dbReference>
<evidence type="ECO:0000256" key="2">
    <source>
        <dbReference type="ARBA" id="ARBA00023136"/>
    </source>
</evidence>
<organism evidence="7 8">
    <name type="scientific">Xanthomonas nasturtii</name>
    <dbReference type="NCBI Taxonomy" id="1843581"/>
    <lineage>
        <taxon>Bacteria</taxon>
        <taxon>Pseudomonadati</taxon>
        <taxon>Pseudomonadota</taxon>
        <taxon>Gammaproteobacteria</taxon>
        <taxon>Lysobacterales</taxon>
        <taxon>Lysobacteraceae</taxon>
        <taxon>Xanthomonas</taxon>
    </lineage>
</organism>
<feature type="compositionally biased region" description="Pro residues" evidence="5">
    <location>
        <begin position="55"/>
        <end position="70"/>
    </location>
</feature>
<dbReference type="EMBL" id="QUZM01000053">
    <property type="protein sequence ID" value="RFF37126.1"/>
    <property type="molecule type" value="Genomic_DNA"/>
</dbReference>
<dbReference type="STRING" id="1843581.A7D16_06290"/>
<dbReference type="Pfam" id="PF09864">
    <property type="entry name" value="MliC"/>
    <property type="match status" value="1"/>
</dbReference>
<feature type="domain" description="C-type lysozyme inhibitor" evidence="6">
    <location>
        <begin position="76"/>
        <end position="140"/>
    </location>
</feature>
<proteinExistence type="predicted"/>